<keyword evidence="10" id="KW-1185">Reference proteome</keyword>
<comment type="subunit">
    <text evidence="7">Homodimer.</text>
</comment>
<dbReference type="GO" id="GO:0000287">
    <property type="term" value="F:magnesium ion binding"/>
    <property type="evidence" value="ECO:0007669"/>
    <property type="project" value="UniProtKB-UniRule"/>
</dbReference>
<evidence type="ECO:0000256" key="4">
    <source>
        <dbReference type="ARBA" id="ARBA00022679"/>
    </source>
</evidence>
<dbReference type="SUPFAM" id="SSF53271">
    <property type="entry name" value="PRTase-like"/>
    <property type="match status" value="1"/>
</dbReference>
<dbReference type="InterPro" id="IPR006273">
    <property type="entry name" value="Orotate_PRibTrfase_bac"/>
</dbReference>
<evidence type="ECO:0000256" key="5">
    <source>
        <dbReference type="ARBA" id="ARBA00022842"/>
    </source>
</evidence>
<comment type="similarity">
    <text evidence="7">Belongs to the purine/pyrimidine phosphoribosyltransferase family. PyrE subfamily.</text>
</comment>
<comment type="cofactor">
    <cofactor evidence="7">
        <name>Mg(2+)</name>
        <dbReference type="ChEBI" id="CHEBI:18420"/>
    </cofactor>
</comment>
<evidence type="ECO:0000256" key="6">
    <source>
        <dbReference type="ARBA" id="ARBA00022975"/>
    </source>
</evidence>
<comment type="caution">
    <text evidence="7">Lacks conserved residue(s) required for the propagation of feature annotation.</text>
</comment>
<dbReference type="AlphaFoldDB" id="A0A6B3L2M9"/>
<accession>A0A6B3L2M9</accession>
<comment type="pathway">
    <text evidence="1 7">Pyrimidine metabolism; UMP biosynthesis via de novo pathway; UMP from orotate: step 1/2.</text>
</comment>
<dbReference type="InterPro" id="IPR029057">
    <property type="entry name" value="PRTase-like"/>
</dbReference>
<dbReference type="KEGG" id="soa:G3M56_010715"/>
<dbReference type="NCBIfam" id="TIGR01367">
    <property type="entry name" value="pyrE_Therm"/>
    <property type="match status" value="1"/>
</dbReference>
<name>A0A6B3L2M9_9BACT</name>
<dbReference type="Pfam" id="PF00156">
    <property type="entry name" value="Pribosyltran"/>
    <property type="match status" value="1"/>
</dbReference>
<dbReference type="InterPro" id="IPR023031">
    <property type="entry name" value="OPRT"/>
</dbReference>
<protein>
    <recommendedName>
        <fullName evidence="2 7">Orotate phosphoribosyltransferase</fullName>
        <shortName evidence="7">OPRT</shortName>
        <shortName evidence="7">OPRTase</shortName>
        <ecNumber evidence="2 7">2.4.2.10</ecNumber>
    </recommendedName>
</protein>
<keyword evidence="6 7" id="KW-0665">Pyrimidine biosynthesis</keyword>
<evidence type="ECO:0000256" key="3">
    <source>
        <dbReference type="ARBA" id="ARBA00022676"/>
    </source>
</evidence>
<keyword evidence="3 7" id="KW-0328">Glycosyltransferase</keyword>
<dbReference type="PANTHER" id="PTHR19278">
    <property type="entry name" value="OROTATE PHOSPHORIBOSYLTRANSFERASE"/>
    <property type="match status" value="1"/>
</dbReference>
<comment type="catalytic activity">
    <reaction evidence="7">
        <text>orotidine 5'-phosphate + diphosphate = orotate + 5-phospho-alpha-D-ribose 1-diphosphate</text>
        <dbReference type="Rhea" id="RHEA:10380"/>
        <dbReference type="ChEBI" id="CHEBI:30839"/>
        <dbReference type="ChEBI" id="CHEBI:33019"/>
        <dbReference type="ChEBI" id="CHEBI:57538"/>
        <dbReference type="ChEBI" id="CHEBI:58017"/>
        <dbReference type="EC" id="2.4.2.10"/>
    </reaction>
</comment>
<dbReference type="InterPro" id="IPR000836">
    <property type="entry name" value="PRTase_dom"/>
</dbReference>
<dbReference type="CDD" id="cd06223">
    <property type="entry name" value="PRTases_typeI"/>
    <property type="match status" value="1"/>
</dbReference>
<sequence length="203" mass="21879">MQNSLPTNLPTNAEETAELLKAYGALVEGHFQLASGRHSGHYVKKGQLIQYPAQLQEMINQRVDAMRELGQIDVVLSPAVGGIPVGQQVGLALNARTIYAERGADNELELKRGFSIEPGERVLMVEDVITTGGTLEELEQFVGKFGGEVAGVFVVVNRSGRDEILGHPMVSCMDIVFPTYAPDEVPAELAAIPAVRPGTKKVD</sequence>
<evidence type="ECO:0000313" key="9">
    <source>
        <dbReference type="EMBL" id="QQL44353.1"/>
    </source>
</evidence>
<dbReference type="GO" id="GO:0019856">
    <property type="term" value="P:pyrimidine nucleobase biosynthetic process"/>
    <property type="evidence" value="ECO:0007669"/>
    <property type="project" value="InterPro"/>
</dbReference>
<feature type="domain" description="Phosphoribosyltransferase" evidence="8">
    <location>
        <begin position="68"/>
        <end position="162"/>
    </location>
</feature>
<dbReference type="GO" id="GO:0004588">
    <property type="term" value="F:orotate phosphoribosyltransferase activity"/>
    <property type="evidence" value="ECO:0007669"/>
    <property type="project" value="UniProtKB-UniRule"/>
</dbReference>
<evidence type="ECO:0000256" key="2">
    <source>
        <dbReference type="ARBA" id="ARBA00011971"/>
    </source>
</evidence>
<gene>
    <name evidence="7" type="primary">pyrE</name>
    <name evidence="9" type="ORF">G3M56_010715</name>
</gene>
<dbReference type="Gene3D" id="3.40.50.2020">
    <property type="match status" value="1"/>
</dbReference>
<dbReference type="GO" id="GO:0044205">
    <property type="term" value="P:'de novo' UMP biosynthetic process"/>
    <property type="evidence" value="ECO:0007669"/>
    <property type="project" value="UniProtKB-UniRule"/>
</dbReference>
<evidence type="ECO:0000313" key="10">
    <source>
        <dbReference type="Proteomes" id="UP000475117"/>
    </source>
</evidence>
<proteinExistence type="inferred from homology"/>
<feature type="binding site" evidence="7">
    <location>
        <position position="158"/>
    </location>
    <ligand>
        <name>orotate</name>
        <dbReference type="ChEBI" id="CHEBI:30839"/>
    </ligand>
</feature>
<feature type="binding site" evidence="7">
    <location>
        <position position="130"/>
    </location>
    <ligand>
        <name>orotate</name>
        <dbReference type="ChEBI" id="CHEBI:30839"/>
    </ligand>
</feature>
<reference evidence="9 10" key="1">
    <citation type="submission" date="2020-12" db="EMBL/GenBank/DDBJ databases">
        <title>Sulforoseuscoccus oceanibium gen. nov., sp. nov., a representative of the phylum Verrucomicrobia with special cytoplasmic membrane, and proposal of Sulforoseuscoccusaceae fam. nov.</title>
        <authorList>
            <person name="Xi F."/>
        </authorList>
    </citation>
    <scope>NUCLEOTIDE SEQUENCE [LARGE SCALE GENOMIC DNA]</scope>
    <source>
        <strain evidence="9 10">T37</strain>
    </source>
</reference>
<keyword evidence="4 7" id="KW-0808">Transferase</keyword>
<dbReference type="PANTHER" id="PTHR19278:SF9">
    <property type="entry name" value="URIDINE 5'-MONOPHOSPHATE SYNTHASE"/>
    <property type="match status" value="1"/>
</dbReference>
<dbReference type="UniPathway" id="UPA00070">
    <property type="reaction ID" value="UER00119"/>
</dbReference>
<dbReference type="Proteomes" id="UP000475117">
    <property type="component" value="Chromosome"/>
</dbReference>
<organism evidence="9 10">
    <name type="scientific">Sulfuriroseicoccus oceanibius</name>
    <dbReference type="NCBI Taxonomy" id="2707525"/>
    <lineage>
        <taxon>Bacteria</taxon>
        <taxon>Pseudomonadati</taxon>
        <taxon>Verrucomicrobiota</taxon>
        <taxon>Verrucomicrobiia</taxon>
        <taxon>Verrucomicrobiales</taxon>
        <taxon>Verrucomicrobiaceae</taxon>
        <taxon>Sulfuriroseicoccus</taxon>
    </lineage>
</organism>
<feature type="binding site" description="in other chain" evidence="7">
    <location>
        <begin position="126"/>
        <end position="134"/>
    </location>
    <ligand>
        <name>5-phospho-alpha-D-ribose 1-diphosphate</name>
        <dbReference type="ChEBI" id="CHEBI:58017"/>
        <note>ligand shared between dimeric partners</note>
    </ligand>
</feature>
<evidence type="ECO:0000259" key="8">
    <source>
        <dbReference type="Pfam" id="PF00156"/>
    </source>
</evidence>
<evidence type="ECO:0000256" key="1">
    <source>
        <dbReference type="ARBA" id="ARBA00004889"/>
    </source>
</evidence>
<keyword evidence="5 7" id="KW-0460">Magnesium</keyword>
<dbReference type="RefSeq" id="WP_164362110.1">
    <property type="nucleotide sequence ID" value="NZ_CP066776.1"/>
</dbReference>
<comment type="function">
    <text evidence="7">Catalyzes the transfer of a ribosyl phosphate group from 5-phosphoribose 1-diphosphate to orotate, leading to the formation of orotidine monophosphate (OMP).</text>
</comment>
<dbReference type="EC" id="2.4.2.10" evidence="2 7"/>
<dbReference type="HAMAP" id="MF_01208">
    <property type="entry name" value="PyrE"/>
    <property type="match status" value="1"/>
</dbReference>
<dbReference type="EMBL" id="CP066776">
    <property type="protein sequence ID" value="QQL44353.1"/>
    <property type="molecule type" value="Genomic_DNA"/>
</dbReference>
<evidence type="ECO:0000256" key="7">
    <source>
        <dbReference type="HAMAP-Rule" id="MF_01208"/>
    </source>
</evidence>